<evidence type="ECO:0000313" key="3">
    <source>
        <dbReference type="Proteomes" id="UP001162060"/>
    </source>
</evidence>
<name>A0AAV1TDK1_9STRA</name>
<dbReference type="Proteomes" id="UP001162060">
    <property type="component" value="Unassembled WGS sequence"/>
</dbReference>
<dbReference type="EMBL" id="CAKLBY020000044">
    <property type="protein sequence ID" value="CAK7916394.1"/>
    <property type="molecule type" value="Genomic_DNA"/>
</dbReference>
<evidence type="ECO:0000256" key="1">
    <source>
        <dbReference type="SAM" id="Phobius"/>
    </source>
</evidence>
<keyword evidence="1" id="KW-0812">Transmembrane</keyword>
<feature type="transmembrane region" description="Helical" evidence="1">
    <location>
        <begin position="275"/>
        <end position="296"/>
    </location>
</feature>
<organism evidence="2 3">
    <name type="scientific">Peronospora matthiolae</name>
    <dbReference type="NCBI Taxonomy" id="2874970"/>
    <lineage>
        <taxon>Eukaryota</taxon>
        <taxon>Sar</taxon>
        <taxon>Stramenopiles</taxon>
        <taxon>Oomycota</taxon>
        <taxon>Peronosporomycetes</taxon>
        <taxon>Peronosporales</taxon>
        <taxon>Peronosporaceae</taxon>
        <taxon>Peronospora</taxon>
    </lineage>
</organism>
<evidence type="ECO:0008006" key="4">
    <source>
        <dbReference type="Google" id="ProtNLM"/>
    </source>
</evidence>
<accession>A0AAV1TDK1</accession>
<evidence type="ECO:0000313" key="2">
    <source>
        <dbReference type="EMBL" id="CAK7916394.1"/>
    </source>
</evidence>
<comment type="caution">
    <text evidence="2">The sequence shown here is derived from an EMBL/GenBank/DDBJ whole genome shotgun (WGS) entry which is preliminary data.</text>
</comment>
<keyword evidence="1" id="KW-0472">Membrane</keyword>
<proteinExistence type="predicted"/>
<gene>
    <name evidence="2" type="ORF">PM001_LOCUS5390</name>
</gene>
<reference evidence="2" key="1">
    <citation type="submission" date="2024-01" db="EMBL/GenBank/DDBJ databases">
        <authorList>
            <person name="Webb A."/>
        </authorList>
    </citation>
    <scope>NUCLEOTIDE SEQUENCE</scope>
    <source>
        <strain evidence="2">Pm1</strain>
    </source>
</reference>
<dbReference type="AlphaFoldDB" id="A0AAV1TDK1"/>
<keyword evidence="1" id="KW-1133">Transmembrane helix</keyword>
<protein>
    <recommendedName>
        <fullName evidence="4">Protein BIG1</fullName>
    </recommendedName>
</protein>
<sequence length="316" mass="33647">MNLLRSVTFCGLTAGLTSLVATTTTVYPHVPLVMWSIRPTFTGSNAYLSSELDESKVASILKAVVLHDATTSDSEGVLSTEASSTLHSEVLCLYLVPTLSLEHAAQLSTGTNAYVQNAVQSSTSSVVIPQTTRTKPLLPELEPVQPHVVEFTELDAFLASAAGQTLVSNGKPDLLVVQFPAGMSLSDVDNAIKIASEALLAASNGMTDFAITGNDVAMVELEDLMTRRLSAQAKTKTTSDDTVAAIVCEANYLVGYSAAGKAFCFSHYVNITPDIMAGLLFGFLFIFMAYIGLSVLHQIQTPQRFPSQGAPRGKEF</sequence>